<dbReference type="AlphaFoldDB" id="A0A9N9JPB9"/>
<dbReference type="Proteomes" id="UP000789405">
    <property type="component" value="Unassembled WGS sequence"/>
</dbReference>
<gene>
    <name evidence="1" type="ORF">DERYTH_LOCUS20884</name>
</gene>
<name>A0A9N9JPB9_9GLOM</name>
<dbReference type="OrthoDB" id="2438128at2759"/>
<protein>
    <submittedName>
        <fullName evidence="1">24878_t:CDS:1</fullName>
    </submittedName>
</protein>
<evidence type="ECO:0000313" key="2">
    <source>
        <dbReference type="Proteomes" id="UP000789405"/>
    </source>
</evidence>
<organism evidence="1 2">
    <name type="scientific">Dentiscutata erythropus</name>
    <dbReference type="NCBI Taxonomy" id="1348616"/>
    <lineage>
        <taxon>Eukaryota</taxon>
        <taxon>Fungi</taxon>
        <taxon>Fungi incertae sedis</taxon>
        <taxon>Mucoromycota</taxon>
        <taxon>Glomeromycotina</taxon>
        <taxon>Glomeromycetes</taxon>
        <taxon>Diversisporales</taxon>
        <taxon>Gigasporaceae</taxon>
        <taxon>Dentiscutata</taxon>
    </lineage>
</organism>
<evidence type="ECO:0000313" key="1">
    <source>
        <dbReference type="EMBL" id="CAG8788341.1"/>
    </source>
</evidence>
<feature type="non-terminal residue" evidence="1">
    <location>
        <position position="118"/>
    </location>
</feature>
<comment type="caution">
    <text evidence="1">The sequence shown here is derived from an EMBL/GenBank/DDBJ whole genome shotgun (WGS) entry which is preliminary data.</text>
</comment>
<dbReference type="EMBL" id="CAJVPY010025505">
    <property type="protein sequence ID" value="CAG8788341.1"/>
    <property type="molecule type" value="Genomic_DNA"/>
</dbReference>
<accession>A0A9N9JPB9</accession>
<reference evidence="1" key="1">
    <citation type="submission" date="2021-06" db="EMBL/GenBank/DDBJ databases">
        <authorList>
            <person name="Kallberg Y."/>
            <person name="Tangrot J."/>
            <person name="Rosling A."/>
        </authorList>
    </citation>
    <scope>NUCLEOTIDE SEQUENCE</scope>
    <source>
        <strain evidence="1">MA453B</strain>
    </source>
</reference>
<proteinExistence type="predicted"/>
<sequence length="118" mass="14065">KSVELFIKIAKFKNKSSLYDDDIIWESTAKLNPVKKLVYIYENLQIHVKKLVNNKTNIRINNNKTNQEINQEIYNEDQEVEDIIYKEEICKSIKEIEQIYSSDIDNTSMMELELLNNY</sequence>
<keyword evidence="2" id="KW-1185">Reference proteome</keyword>